<dbReference type="Proteomes" id="UP000186955">
    <property type="component" value="Unassembled WGS sequence"/>
</dbReference>
<name>A0A1Q5ULL4_9EURO</name>
<keyword evidence="2" id="KW-1185">Reference proteome</keyword>
<organism evidence="1 2">
    <name type="scientific">Penicillium subrubescens</name>
    <dbReference type="NCBI Taxonomy" id="1316194"/>
    <lineage>
        <taxon>Eukaryota</taxon>
        <taxon>Fungi</taxon>
        <taxon>Dikarya</taxon>
        <taxon>Ascomycota</taxon>
        <taxon>Pezizomycotina</taxon>
        <taxon>Eurotiomycetes</taxon>
        <taxon>Eurotiomycetidae</taxon>
        <taxon>Eurotiales</taxon>
        <taxon>Aspergillaceae</taxon>
        <taxon>Penicillium</taxon>
    </lineage>
</organism>
<gene>
    <name evidence="1" type="ORF">PENSUB_956</name>
</gene>
<evidence type="ECO:0000313" key="1">
    <source>
        <dbReference type="EMBL" id="OKP13354.1"/>
    </source>
</evidence>
<sequence length="164" mass="18689">MQMAGIVFTGCYLEGNILVTDYLATLDQKLPWHYEYSRPGSCSLDLTLERDENHSIIATSKYGFFHEKGDFALNTVTCPHIALEELLVTFDTEYQIQEFDCSHCGAQISTRMQSMPPSLGAAFGRPWCYWVTVIGNLGRSTSSGKDLWWRYALYSMQKDQMLSE</sequence>
<dbReference type="EMBL" id="MNBE01000130">
    <property type="protein sequence ID" value="OKP13354.1"/>
    <property type="molecule type" value="Genomic_DNA"/>
</dbReference>
<protein>
    <submittedName>
        <fullName evidence="1">Uncharacterized protein</fullName>
    </submittedName>
</protein>
<reference evidence="1 2" key="1">
    <citation type="submission" date="2016-10" db="EMBL/GenBank/DDBJ databases">
        <title>Genome sequence of the ascomycete fungus Penicillium subrubescens.</title>
        <authorList>
            <person name="De Vries R.P."/>
            <person name="Peng M."/>
            <person name="Dilokpimol A."/>
            <person name="Hilden K."/>
            <person name="Makela M.R."/>
            <person name="Grigoriev I."/>
            <person name="Riley R."/>
            <person name="Granchi Z."/>
        </authorList>
    </citation>
    <scope>NUCLEOTIDE SEQUENCE [LARGE SCALE GENOMIC DNA]</scope>
    <source>
        <strain evidence="1 2">CBS 132785</strain>
    </source>
</reference>
<proteinExistence type="predicted"/>
<accession>A0A1Q5ULL4</accession>
<evidence type="ECO:0000313" key="2">
    <source>
        <dbReference type="Proteomes" id="UP000186955"/>
    </source>
</evidence>
<comment type="caution">
    <text evidence="1">The sequence shown here is derived from an EMBL/GenBank/DDBJ whole genome shotgun (WGS) entry which is preliminary data.</text>
</comment>
<dbReference type="AlphaFoldDB" id="A0A1Q5ULL4"/>